<dbReference type="Pfam" id="PF10551">
    <property type="entry name" value="MULE"/>
    <property type="match status" value="1"/>
</dbReference>
<dbReference type="EMBL" id="WSZM01000420">
    <property type="protein sequence ID" value="KAF4033497.1"/>
    <property type="molecule type" value="Genomic_DNA"/>
</dbReference>
<dbReference type="InterPro" id="IPR018289">
    <property type="entry name" value="MULE_transposase_dom"/>
</dbReference>
<comment type="caution">
    <text evidence="2">The sequence shown here is derived from an EMBL/GenBank/DDBJ whole genome shotgun (WGS) entry which is preliminary data.</text>
</comment>
<feature type="domain" description="MULE transposase" evidence="1">
    <location>
        <begin position="62"/>
        <end position="144"/>
    </location>
</feature>
<sequence length="157" mass="17378">MEKLMKKTQLTSDMQDGDALTFGYVNEDGAPAIREGVDDHPTIVEMSTPYMTIMLRNAATHVFHFDTTYKIDQAGYPVLVIGVLDQTRSFNAVATLMTSQQTGGLINTALQTLFDVFKMIAGDYPEIRYCMADADKALDNAVMDITSSKRSNDALTY</sequence>
<organism evidence="2 3">
    <name type="scientific">Phytophthora infestans</name>
    <name type="common">Potato late blight agent</name>
    <name type="synonym">Botrytis infestans</name>
    <dbReference type="NCBI Taxonomy" id="4787"/>
    <lineage>
        <taxon>Eukaryota</taxon>
        <taxon>Sar</taxon>
        <taxon>Stramenopiles</taxon>
        <taxon>Oomycota</taxon>
        <taxon>Peronosporomycetes</taxon>
        <taxon>Peronosporales</taxon>
        <taxon>Peronosporaceae</taxon>
        <taxon>Phytophthora</taxon>
    </lineage>
</organism>
<name>A0A833SEZ8_PHYIN</name>
<gene>
    <name evidence="2" type="ORF">GN244_ATG14573</name>
</gene>
<protein>
    <submittedName>
        <fullName evidence="2">MULE transposase domain-containing protein</fullName>
    </submittedName>
</protein>
<accession>A0A833SEZ8</accession>
<proteinExistence type="predicted"/>
<keyword evidence="3" id="KW-1185">Reference proteome</keyword>
<dbReference type="AlphaFoldDB" id="A0A833SEZ8"/>
<evidence type="ECO:0000259" key="1">
    <source>
        <dbReference type="Pfam" id="PF10551"/>
    </source>
</evidence>
<dbReference type="Proteomes" id="UP000602510">
    <property type="component" value="Unassembled WGS sequence"/>
</dbReference>
<evidence type="ECO:0000313" key="2">
    <source>
        <dbReference type="EMBL" id="KAF4033497.1"/>
    </source>
</evidence>
<reference evidence="2" key="1">
    <citation type="submission" date="2020-04" db="EMBL/GenBank/DDBJ databases">
        <title>Hybrid Assembly of Korean Phytophthora infestans isolates.</title>
        <authorList>
            <person name="Prokchorchik M."/>
            <person name="Lee Y."/>
            <person name="Seo J."/>
            <person name="Cho J.-H."/>
            <person name="Park Y.-E."/>
            <person name="Jang D.-C."/>
            <person name="Im J.-S."/>
            <person name="Choi J.-G."/>
            <person name="Park H.-J."/>
            <person name="Lee G.-B."/>
            <person name="Lee Y.-G."/>
            <person name="Hong S.-Y."/>
            <person name="Cho K."/>
            <person name="Sohn K.H."/>
        </authorList>
    </citation>
    <scope>NUCLEOTIDE SEQUENCE</scope>
    <source>
        <strain evidence="2">KR_1_A1</strain>
    </source>
</reference>
<evidence type="ECO:0000313" key="3">
    <source>
        <dbReference type="Proteomes" id="UP000602510"/>
    </source>
</evidence>